<gene>
    <name evidence="10" type="ORF">TSUD_213150</name>
</gene>
<dbReference type="AlphaFoldDB" id="A0A2Z6NJ69"/>
<evidence type="ECO:0000256" key="4">
    <source>
        <dbReference type="ARBA" id="ARBA00023125"/>
    </source>
</evidence>
<dbReference type="FunFam" id="2.40.330.10:FF:000001">
    <property type="entry name" value="Auxin response factor"/>
    <property type="match status" value="1"/>
</dbReference>
<name>A0A2Z6NJ69_TRISU</name>
<dbReference type="Pfam" id="PF06507">
    <property type="entry name" value="ARF_AD"/>
    <property type="match status" value="1"/>
</dbReference>
<dbReference type="GO" id="GO:0009734">
    <property type="term" value="P:auxin-activated signaling pathway"/>
    <property type="evidence" value="ECO:0007669"/>
    <property type="project" value="UniProtKB-KW"/>
</dbReference>
<keyword evidence="7 8" id="KW-0927">Auxin signaling pathway</keyword>
<evidence type="ECO:0000256" key="2">
    <source>
        <dbReference type="ARBA" id="ARBA00007853"/>
    </source>
</evidence>
<dbReference type="OrthoDB" id="1423237at2759"/>
<dbReference type="PANTHER" id="PTHR31384:SF94">
    <property type="entry name" value="AUXIN RESPONSE FACTOR 17"/>
    <property type="match status" value="1"/>
</dbReference>
<evidence type="ECO:0000256" key="6">
    <source>
        <dbReference type="ARBA" id="ARBA00023242"/>
    </source>
</evidence>
<accession>A0A2Z6NJ69</accession>
<comment type="function">
    <text evidence="8">Auxin response factors (ARFs) are transcriptional factors that bind specifically to the DNA sequence 5'-TGTCTC-3' found in the auxin-responsive promoter elements (AuxREs).</text>
</comment>
<evidence type="ECO:0000256" key="7">
    <source>
        <dbReference type="ARBA" id="ARBA00023294"/>
    </source>
</evidence>
<dbReference type="SMART" id="SM01019">
    <property type="entry name" value="B3"/>
    <property type="match status" value="1"/>
</dbReference>
<dbReference type="Gene3D" id="2.30.30.1040">
    <property type="match status" value="1"/>
</dbReference>
<dbReference type="InterPro" id="IPR044835">
    <property type="entry name" value="ARF_plant"/>
</dbReference>
<keyword evidence="3 8" id="KW-0805">Transcription regulation</keyword>
<keyword evidence="6 8" id="KW-0539">Nucleus</keyword>
<dbReference type="Gene3D" id="2.40.330.10">
    <property type="entry name" value="DNA-binding pseudobarrel domain"/>
    <property type="match status" value="1"/>
</dbReference>
<dbReference type="CDD" id="cd10017">
    <property type="entry name" value="B3_DNA"/>
    <property type="match status" value="1"/>
</dbReference>
<dbReference type="Proteomes" id="UP000242715">
    <property type="component" value="Unassembled WGS sequence"/>
</dbReference>
<dbReference type="GO" id="GO:0006355">
    <property type="term" value="P:regulation of DNA-templated transcription"/>
    <property type="evidence" value="ECO:0007669"/>
    <property type="project" value="InterPro"/>
</dbReference>
<keyword evidence="4 8" id="KW-0238">DNA-binding</keyword>
<evidence type="ECO:0000256" key="8">
    <source>
        <dbReference type="RuleBase" id="RU004561"/>
    </source>
</evidence>
<evidence type="ECO:0000256" key="3">
    <source>
        <dbReference type="ARBA" id="ARBA00023015"/>
    </source>
</evidence>
<dbReference type="PANTHER" id="PTHR31384">
    <property type="entry name" value="AUXIN RESPONSE FACTOR 4-RELATED"/>
    <property type="match status" value="1"/>
</dbReference>
<dbReference type="GO" id="GO:0005634">
    <property type="term" value="C:nucleus"/>
    <property type="evidence" value="ECO:0007669"/>
    <property type="project" value="UniProtKB-SubCell"/>
</dbReference>
<proteinExistence type="inferred from homology"/>
<comment type="subcellular location">
    <subcellularLocation>
        <location evidence="1 8">Nucleus</location>
    </subcellularLocation>
</comment>
<protein>
    <recommendedName>
        <fullName evidence="8">Auxin response factor</fullName>
    </recommendedName>
</protein>
<keyword evidence="5 8" id="KW-0804">Transcription</keyword>
<sequence length="374" mass="40941">MPLCRSAPGIISAVDLLADPHTDQVFTKLLLTPITNGTIEPPNVPQEDQENNVEVVSSFKTLTRSDSNNGGAFSVPRGCANKIFPPLDLKAKPAPFQELSCTDVHGEVWKFRHIYSGAPQRHLITSGWSKFVDKKKLVVGDSLVFLKNSTGRIFIGIRRKLDASRSGKIKEKAVIEAAELAEKNKAFEIVYYPTVGDGDNFVVDANVVEDAMKINWNCGMRVKLPLKNDVSSKGTISNLYASSNHPWRMLQVKWDEPKVSENTMRLRVDPSFALSRRTERHSSVPMVEIPHSSIGSFNQKLMSCDTLSASTSSFSGTHNCSNKKVSPNSIKLFGAIIQLSVGSISLGSDINGDDGCKGSNVMEGINKTCTKITQ</sequence>
<dbReference type="EMBL" id="DF973636">
    <property type="protein sequence ID" value="GAU36662.1"/>
    <property type="molecule type" value="Genomic_DNA"/>
</dbReference>
<dbReference type="InterPro" id="IPR010525">
    <property type="entry name" value="ARF_dom"/>
</dbReference>
<keyword evidence="11" id="KW-1185">Reference proteome</keyword>
<dbReference type="InterPro" id="IPR015300">
    <property type="entry name" value="DNA-bd_pseudobarrel_sf"/>
</dbReference>
<dbReference type="InterPro" id="IPR003340">
    <property type="entry name" value="B3_DNA-bd"/>
</dbReference>
<evidence type="ECO:0000313" key="11">
    <source>
        <dbReference type="Proteomes" id="UP000242715"/>
    </source>
</evidence>
<evidence type="ECO:0000313" key="10">
    <source>
        <dbReference type="EMBL" id="GAU36662.1"/>
    </source>
</evidence>
<feature type="domain" description="TF-B3" evidence="9">
    <location>
        <begin position="58"/>
        <end position="161"/>
    </location>
</feature>
<comment type="subunit">
    <text evidence="8">Homodimers and heterodimers.</text>
</comment>
<reference evidence="11" key="1">
    <citation type="journal article" date="2017" name="Front. Plant Sci.">
        <title>Climate Clever Clovers: New Paradigm to Reduce the Environmental Footprint of Ruminants by Breeding Low Methanogenic Forages Utilizing Haplotype Variation.</title>
        <authorList>
            <person name="Kaur P."/>
            <person name="Appels R."/>
            <person name="Bayer P.E."/>
            <person name="Keeble-Gagnere G."/>
            <person name="Wang J."/>
            <person name="Hirakawa H."/>
            <person name="Shirasawa K."/>
            <person name="Vercoe P."/>
            <person name="Stefanova K."/>
            <person name="Durmic Z."/>
            <person name="Nichols P."/>
            <person name="Revell C."/>
            <person name="Isobe S.N."/>
            <person name="Edwards D."/>
            <person name="Erskine W."/>
        </authorList>
    </citation>
    <scope>NUCLEOTIDE SEQUENCE [LARGE SCALE GENOMIC DNA]</scope>
    <source>
        <strain evidence="11">cv. Daliak</strain>
    </source>
</reference>
<evidence type="ECO:0000259" key="9">
    <source>
        <dbReference type="PROSITE" id="PS50863"/>
    </source>
</evidence>
<dbReference type="Pfam" id="PF02362">
    <property type="entry name" value="B3"/>
    <property type="match status" value="1"/>
</dbReference>
<comment type="similarity">
    <text evidence="2 8">Belongs to the ARF family.</text>
</comment>
<dbReference type="GO" id="GO:0003677">
    <property type="term" value="F:DNA binding"/>
    <property type="evidence" value="ECO:0007669"/>
    <property type="project" value="UniProtKB-KW"/>
</dbReference>
<organism evidence="10 11">
    <name type="scientific">Trifolium subterraneum</name>
    <name type="common">Subterranean clover</name>
    <dbReference type="NCBI Taxonomy" id="3900"/>
    <lineage>
        <taxon>Eukaryota</taxon>
        <taxon>Viridiplantae</taxon>
        <taxon>Streptophyta</taxon>
        <taxon>Embryophyta</taxon>
        <taxon>Tracheophyta</taxon>
        <taxon>Spermatophyta</taxon>
        <taxon>Magnoliopsida</taxon>
        <taxon>eudicotyledons</taxon>
        <taxon>Gunneridae</taxon>
        <taxon>Pentapetalae</taxon>
        <taxon>rosids</taxon>
        <taxon>fabids</taxon>
        <taxon>Fabales</taxon>
        <taxon>Fabaceae</taxon>
        <taxon>Papilionoideae</taxon>
        <taxon>50 kb inversion clade</taxon>
        <taxon>NPAAA clade</taxon>
        <taxon>Hologalegina</taxon>
        <taxon>IRL clade</taxon>
        <taxon>Trifolieae</taxon>
        <taxon>Trifolium</taxon>
    </lineage>
</organism>
<evidence type="ECO:0000256" key="5">
    <source>
        <dbReference type="ARBA" id="ARBA00023163"/>
    </source>
</evidence>
<dbReference type="SUPFAM" id="SSF101936">
    <property type="entry name" value="DNA-binding pseudobarrel domain"/>
    <property type="match status" value="1"/>
</dbReference>
<evidence type="ECO:0000256" key="1">
    <source>
        <dbReference type="ARBA" id="ARBA00004123"/>
    </source>
</evidence>
<dbReference type="PROSITE" id="PS50863">
    <property type="entry name" value="B3"/>
    <property type="match status" value="1"/>
</dbReference>